<gene>
    <name evidence="1" type="ORF">Ae201684_007913</name>
</gene>
<accession>A0A6G0X6S6</accession>
<dbReference type="InterPro" id="IPR052050">
    <property type="entry name" value="SecEffector_AnkRepeat"/>
</dbReference>
<name>A0A6G0X6S6_9STRA</name>
<dbReference type="InterPro" id="IPR036770">
    <property type="entry name" value="Ankyrin_rpt-contain_sf"/>
</dbReference>
<dbReference type="Gene3D" id="1.25.40.20">
    <property type="entry name" value="Ankyrin repeat-containing domain"/>
    <property type="match status" value="3"/>
</dbReference>
<dbReference type="Proteomes" id="UP000481153">
    <property type="component" value="Unassembled WGS sequence"/>
</dbReference>
<comment type="caution">
    <text evidence="1">The sequence shown here is derived from an EMBL/GenBank/DDBJ whole genome shotgun (WGS) entry which is preliminary data.</text>
</comment>
<protein>
    <submittedName>
        <fullName evidence="1">Uncharacterized protein</fullName>
    </submittedName>
</protein>
<dbReference type="SUPFAM" id="SSF48403">
    <property type="entry name" value="Ankyrin repeat"/>
    <property type="match status" value="1"/>
</dbReference>
<dbReference type="VEuPathDB" id="FungiDB:AeMF1_003046"/>
<dbReference type="AlphaFoldDB" id="A0A6G0X6S6"/>
<reference evidence="1 2" key="1">
    <citation type="submission" date="2019-07" db="EMBL/GenBank/DDBJ databases">
        <title>Genomics analysis of Aphanomyces spp. identifies a new class of oomycete effector associated with host adaptation.</title>
        <authorList>
            <person name="Gaulin E."/>
        </authorList>
    </citation>
    <scope>NUCLEOTIDE SEQUENCE [LARGE SCALE GENOMIC DNA]</scope>
    <source>
        <strain evidence="1 2">ATCC 201684</strain>
    </source>
</reference>
<evidence type="ECO:0000313" key="1">
    <source>
        <dbReference type="EMBL" id="KAF0735593.1"/>
    </source>
</evidence>
<dbReference type="PANTHER" id="PTHR46586:SF3">
    <property type="entry name" value="ANKYRIN REPEAT-CONTAINING PROTEIN"/>
    <property type="match status" value="1"/>
</dbReference>
<dbReference type="PANTHER" id="PTHR46586">
    <property type="entry name" value="ANKYRIN REPEAT-CONTAINING PROTEIN"/>
    <property type="match status" value="1"/>
</dbReference>
<organism evidence="1 2">
    <name type="scientific">Aphanomyces euteiches</name>
    <dbReference type="NCBI Taxonomy" id="100861"/>
    <lineage>
        <taxon>Eukaryota</taxon>
        <taxon>Sar</taxon>
        <taxon>Stramenopiles</taxon>
        <taxon>Oomycota</taxon>
        <taxon>Saprolegniomycetes</taxon>
        <taxon>Saprolegniales</taxon>
        <taxon>Verrucalvaceae</taxon>
        <taxon>Aphanomyces</taxon>
    </lineage>
</organism>
<dbReference type="EMBL" id="VJMJ01000094">
    <property type="protein sequence ID" value="KAF0735593.1"/>
    <property type="molecule type" value="Genomic_DNA"/>
</dbReference>
<keyword evidence="2" id="KW-1185">Reference proteome</keyword>
<proteinExistence type="predicted"/>
<sequence length="473" mass="53655">MLSVLVSRDLLGCIFPYQDGVFEDLLPFCKDHGMYTRNTAHSSFLELDKKIRPWYNIFGFARLPILLEQVPKFIPAIFEHAAYFGLFEEMSILFAMWPLSQTYCLASLASANNQIAMVIHLTELQYVLVREDFDIAVMRGHTDMVDYYINKTAFRCSNHAINEAMTQGRLDILERIRDAKQWPGYTAEGVHRTAKCGQADVLLWLHENYGQNDLASVAVANDRLDLLEQVFALGHHPTVKDVDLAISKGYLEIVEYLALQTDLLSPPHTDEIIALGNLALLEKMHIRSKWPGFTSNGPARAAANGDVDVVRWLHSLDETHSPKLWSKWTMDQAAGHGHLEIVQFLQTHRSEGCSKWAMDLALENRHFAVAHYLVAQRDEGPSHYVFISAARRGDIQVIGFLHAFYPTHQGWTTDLMDEAARNGHLDVVCWLHKHRGEGCSKWAISLAEDHGHSNIAKLLTEWNICPTQTMDVI</sequence>
<evidence type="ECO:0000313" key="2">
    <source>
        <dbReference type="Proteomes" id="UP000481153"/>
    </source>
</evidence>